<proteinExistence type="predicted"/>
<gene>
    <name evidence="1" type="ORF">OC25_03080</name>
</gene>
<dbReference type="Proteomes" id="UP000031246">
    <property type="component" value="Unassembled WGS sequence"/>
</dbReference>
<protein>
    <recommendedName>
        <fullName evidence="3">GAF domain-containing protein</fullName>
    </recommendedName>
</protein>
<keyword evidence="2" id="KW-1185">Reference proteome</keyword>
<dbReference type="EMBL" id="JSYN01000002">
    <property type="protein sequence ID" value="KIA96714.1"/>
    <property type="molecule type" value="Genomic_DNA"/>
</dbReference>
<dbReference type="Gene3D" id="3.30.450.40">
    <property type="match status" value="1"/>
</dbReference>
<reference evidence="1 2" key="1">
    <citation type="submission" date="2014-10" db="EMBL/GenBank/DDBJ databases">
        <title>Pedobacter Kyungheensis.</title>
        <authorList>
            <person name="Anderson B.M."/>
            <person name="Newman J.D."/>
        </authorList>
    </citation>
    <scope>NUCLEOTIDE SEQUENCE [LARGE SCALE GENOMIC DNA]</scope>
    <source>
        <strain evidence="1 2">KACC 16221</strain>
    </source>
</reference>
<evidence type="ECO:0000313" key="1">
    <source>
        <dbReference type="EMBL" id="KIA96714.1"/>
    </source>
</evidence>
<name>A0A0C1G9C6_9SPHI</name>
<dbReference type="InterPro" id="IPR029016">
    <property type="entry name" value="GAF-like_dom_sf"/>
</dbReference>
<accession>A0A0C1G9C6</accession>
<evidence type="ECO:0008006" key="3">
    <source>
        <dbReference type="Google" id="ProtNLM"/>
    </source>
</evidence>
<dbReference type="RefSeq" id="WP_039471524.1">
    <property type="nucleotide sequence ID" value="NZ_JSYN01000002.1"/>
</dbReference>
<sequence>MKKRIFNIALNFPDVHGVDSAISFGPFIQYLRRKIKEEQTVKSALYHNALKEFEKQGIDNQVIPLEDIYQHELLLEHMYACLSSTLLTEDHQAWGLCAPMQPITFYGTGLMYELLEQKEKDNKSFAGSRSPEQQQQDRLHFIYSFILNELYAFHAPLKEKYHAGINSDTALPGYFHIGVNTDFIGVKAKQPLPELSYRELQQYLSDEAGLEKLQQILPLSLFELRGISVLTITDVTARQAVENIKAVRLGRAPGNEGVAYAEVIQSLKVLVQNANIQFDLFPFVRVNNKMVYGYVKGGSGLLFSVWGEETLSPEAFQQIAEGYAANPNSFYSPDIWAESREMFPWLERFRELNVKSMALLPVFHNQVLVGVLGMHTWVGETFDEKKITLLEQVLAPIAQLLQVYIDEFNLEIENIIKEKYTSIQPAVQWKFNEAAWHYLHDRKKNLPLRTEDISFTAVYPFYGAIDIRNSTTERNAASKADLNLHLSLLRDTLEQLSKTYTDALLVEIIFNCNKWNTILHGDELNTTEENSLNIFLNEETSDYLKLIAQSHPHTKKVIDQYLESISIQGGEVYKHRQALETSMQLINTDINNYFETEREKLQESFPCYFEKFRTDGVEYDIYIGQSIAPDRIFNPFHLKNLRLWQLSSMAAIAKMVQQRQPDLPVKLATTQLIFIHNHPIDISFRIDERKFDVEGAYNIRYQMIKKRIDKVLIRNSEERLTQPDKLALIYFNKRDIDDYLPFVKYLQETGVLGAESEDLDLEDLQGLSGLKALRLSIV</sequence>
<organism evidence="1 2">
    <name type="scientific">Pedobacter kyungheensis</name>
    <dbReference type="NCBI Taxonomy" id="1069985"/>
    <lineage>
        <taxon>Bacteria</taxon>
        <taxon>Pseudomonadati</taxon>
        <taxon>Bacteroidota</taxon>
        <taxon>Sphingobacteriia</taxon>
        <taxon>Sphingobacteriales</taxon>
        <taxon>Sphingobacteriaceae</taxon>
        <taxon>Pedobacter</taxon>
    </lineage>
</organism>
<dbReference type="AlphaFoldDB" id="A0A0C1G9C6"/>
<dbReference type="SUPFAM" id="SSF55781">
    <property type="entry name" value="GAF domain-like"/>
    <property type="match status" value="1"/>
</dbReference>
<evidence type="ECO:0000313" key="2">
    <source>
        <dbReference type="Proteomes" id="UP000031246"/>
    </source>
</evidence>
<dbReference type="OrthoDB" id="627374at2"/>
<comment type="caution">
    <text evidence="1">The sequence shown here is derived from an EMBL/GenBank/DDBJ whole genome shotgun (WGS) entry which is preliminary data.</text>
</comment>